<keyword evidence="2" id="KW-1185">Reference proteome</keyword>
<protein>
    <submittedName>
        <fullName evidence="1">Uncharacterized protein</fullName>
    </submittedName>
</protein>
<evidence type="ECO:0000313" key="2">
    <source>
        <dbReference type="Proteomes" id="UP001500523"/>
    </source>
</evidence>
<dbReference type="Proteomes" id="UP001500523">
    <property type="component" value="Unassembled WGS sequence"/>
</dbReference>
<proteinExistence type="predicted"/>
<gene>
    <name evidence="1" type="ORF">GCM10022268_36770</name>
</gene>
<evidence type="ECO:0000313" key="1">
    <source>
        <dbReference type="EMBL" id="GAA3725729.1"/>
    </source>
</evidence>
<reference evidence="2" key="1">
    <citation type="journal article" date="2019" name="Int. J. Syst. Evol. Microbiol.">
        <title>The Global Catalogue of Microorganisms (GCM) 10K type strain sequencing project: providing services to taxonomists for standard genome sequencing and annotation.</title>
        <authorList>
            <consortium name="The Broad Institute Genomics Platform"/>
            <consortium name="The Broad Institute Genome Sequencing Center for Infectious Disease"/>
            <person name="Wu L."/>
            <person name="Ma J."/>
        </authorList>
    </citation>
    <scope>NUCLEOTIDE SEQUENCE [LARGE SCALE GENOMIC DNA]</scope>
    <source>
        <strain evidence="2">JCM 17498</strain>
    </source>
</reference>
<comment type="caution">
    <text evidence="1">The sequence shown here is derived from an EMBL/GenBank/DDBJ whole genome shotgun (WGS) entry which is preliminary data.</text>
</comment>
<dbReference type="EMBL" id="BAABBF010000021">
    <property type="protein sequence ID" value="GAA3725729.1"/>
    <property type="molecule type" value="Genomic_DNA"/>
</dbReference>
<accession>A0ABP7EW76</accession>
<name>A0ABP7EW76_9SPHN</name>
<organism evidence="1 2">
    <name type="scientific">Sphingomonas cynarae</name>
    <dbReference type="NCBI Taxonomy" id="930197"/>
    <lineage>
        <taxon>Bacteria</taxon>
        <taxon>Pseudomonadati</taxon>
        <taxon>Pseudomonadota</taxon>
        <taxon>Alphaproteobacteria</taxon>
        <taxon>Sphingomonadales</taxon>
        <taxon>Sphingomonadaceae</taxon>
        <taxon>Sphingomonas</taxon>
    </lineage>
</organism>
<sequence>MTYRLPRTARAYIPAGIDIVRAERMSPAFTKYHLSDGQALHRFRREEPHANPHDHPWPFETKILAGGYVDEVFHVAPDGTWRSEYVERLPGTVHLVTATHIHRIVGLPHGECWTIVKAGRHRRQTRFWRFGDIVQSRVWNKRNWVNHAGCE</sequence>